<accession>A0ABS8IJU1</accession>
<protein>
    <submittedName>
        <fullName evidence="1">Uncharacterized protein</fullName>
    </submittedName>
</protein>
<gene>
    <name evidence="1" type="ORF">LC586_35115</name>
</gene>
<sequence>MPITRRRSPLHHNRSTLDARCAWAFLCGEAMLALLTSCRYRDAIAFSGCQSARFRQ</sequence>
<comment type="caution">
    <text evidence="1">The sequence shown here is derived from an EMBL/GenBank/DDBJ whole genome shotgun (WGS) entry which is preliminary data.</text>
</comment>
<evidence type="ECO:0000313" key="2">
    <source>
        <dbReference type="Proteomes" id="UP001199525"/>
    </source>
</evidence>
<keyword evidence="2" id="KW-1185">Reference proteome</keyword>
<reference evidence="1 2" key="1">
    <citation type="journal article" date="2021" name="Microorganisms">
        <title>Genome Evolution of Filamentous Cyanobacterium Nostoc Species: From Facultative Symbiosis to Free Living.</title>
        <authorList>
            <person name="Huo D."/>
            <person name="Li H."/>
            <person name="Cai F."/>
            <person name="Guo X."/>
            <person name="Qiao Z."/>
            <person name="Wang W."/>
            <person name="Yu G."/>
            <person name="Li R."/>
        </authorList>
    </citation>
    <scope>NUCLEOTIDE SEQUENCE [LARGE SCALE GENOMIC DNA]</scope>
    <source>
        <strain evidence="1 2">CHAB 5714</strain>
    </source>
</reference>
<evidence type="ECO:0000313" key="1">
    <source>
        <dbReference type="EMBL" id="MCC5604256.1"/>
    </source>
</evidence>
<organism evidence="1 2">
    <name type="scientific">Nostoc favosum CHAB5714</name>
    <dbReference type="NCBI Taxonomy" id="2780399"/>
    <lineage>
        <taxon>Bacteria</taxon>
        <taxon>Bacillati</taxon>
        <taxon>Cyanobacteriota</taxon>
        <taxon>Cyanophyceae</taxon>
        <taxon>Nostocales</taxon>
        <taxon>Nostocaceae</taxon>
        <taxon>Nostoc</taxon>
        <taxon>Nostoc favosum</taxon>
    </lineage>
</organism>
<dbReference type="EMBL" id="JAIVFQ010000117">
    <property type="protein sequence ID" value="MCC5604256.1"/>
    <property type="molecule type" value="Genomic_DNA"/>
</dbReference>
<name>A0ABS8IJU1_9NOSO</name>
<dbReference type="Proteomes" id="UP001199525">
    <property type="component" value="Unassembled WGS sequence"/>
</dbReference>
<proteinExistence type="predicted"/>